<protein>
    <submittedName>
        <fullName evidence="2">Putative membrane protein</fullName>
    </submittedName>
</protein>
<organism evidence="2 3">
    <name type="scientific">Helicobacter pylori Hp P-11b</name>
    <dbReference type="NCBI Taxonomy" id="992106"/>
    <lineage>
        <taxon>Bacteria</taxon>
        <taxon>Pseudomonadati</taxon>
        <taxon>Campylobacterota</taxon>
        <taxon>Epsilonproteobacteria</taxon>
        <taxon>Campylobacterales</taxon>
        <taxon>Helicobacteraceae</taxon>
        <taxon>Helicobacter</taxon>
    </lineage>
</organism>
<comment type="caution">
    <text evidence="2">The sequence shown here is derived from an EMBL/GenBank/DDBJ whole genome shotgun (WGS) entry which is preliminary data.</text>
</comment>
<dbReference type="AlphaFoldDB" id="J0S2T5"/>
<name>J0S2T5_HELPX</name>
<gene>
    <name evidence="2" type="ORF">HPHPP11B_0880</name>
</gene>
<evidence type="ECO:0000313" key="3">
    <source>
        <dbReference type="Proteomes" id="UP000005601"/>
    </source>
</evidence>
<evidence type="ECO:0000256" key="1">
    <source>
        <dbReference type="SAM" id="Phobius"/>
    </source>
</evidence>
<proteinExistence type="predicted"/>
<sequence length="37" mass="4335">MSVQCFLVFLSFWHGLFLLVVGWAFFNAPLFLSDRII</sequence>
<dbReference type="Proteomes" id="UP000005601">
    <property type="component" value="Unassembled WGS sequence"/>
</dbReference>
<reference evidence="2 3" key="1">
    <citation type="submission" date="2012-05" db="EMBL/GenBank/DDBJ databases">
        <title>Genome sequence of Helicobacter pylori Hp P-11b.</title>
        <authorList>
            <person name="Blanchard T.G."/>
            <person name="Czinn S.J."/>
            <person name="McCracken C."/>
            <person name="Abolude K."/>
            <person name="Maroo A."/>
            <person name="Santana-Cruz I."/>
            <person name="Tallon L.J."/>
            <person name="Ficke F.W.F."/>
        </authorList>
    </citation>
    <scope>NUCLEOTIDE SEQUENCE [LARGE SCALE GENOMIC DNA]</scope>
    <source>
        <strain evidence="2 3">Hp P-11b</strain>
    </source>
</reference>
<keyword evidence="1" id="KW-0812">Transmembrane</keyword>
<keyword evidence="1" id="KW-1133">Transmembrane helix</keyword>
<accession>J0S2T5</accession>
<feature type="transmembrane region" description="Helical" evidence="1">
    <location>
        <begin position="6"/>
        <end position="26"/>
    </location>
</feature>
<evidence type="ECO:0000313" key="2">
    <source>
        <dbReference type="EMBL" id="EJC29761.1"/>
    </source>
</evidence>
<dbReference type="EMBL" id="AKQH01000004">
    <property type="protein sequence ID" value="EJC29761.1"/>
    <property type="molecule type" value="Genomic_DNA"/>
</dbReference>
<keyword evidence="1" id="KW-0472">Membrane</keyword>
<dbReference type="PATRIC" id="fig|992106.3.peg.854"/>